<evidence type="ECO:0000256" key="1">
    <source>
        <dbReference type="SAM" id="MobiDB-lite"/>
    </source>
</evidence>
<reference evidence="3" key="2">
    <citation type="submission" date="2016-04" db="EMBL/GenBank/DDBJ databases">
        <title>Planomonospora sphaerica JCM9374 whole genome shotgun sequence.</title>
        <authorList>
            <person name="Suzuki T."/>
            <person name="Dohra H."/>
            <person name="Kodani S."/>
        </authorList>
    </citation>
    <scope>NUCLEOTIDE SEQUENCE [LARGE SCALE GENOMIC DNA]</scope>
    <source>
        <strain evidence="3">JCM 9374</strain>
    </source>
</reference>
<proteinExistence type="predicted"/>
<dbReference type="EMBL" id="BDCX01000011">
    <property type="protein sequence ID" value="GAT68808.1"/>
    <property type="molecule type" value="Genomic_DNA"/>
</dbReference>
<organism evidence="2 3">
    <name type="scientific">Planomonospora sphaerica</name>
    <dbReference type="NCBI Taxonomy" id="161355"/>
    <lineage>
        <taxon>Bacteria</taxon>
        <taxon>Bacillati</taxon>
        <taxon>Actinomycetota</taxon>
        <taxon>Actinomycetes</taxon>
        <taxon>Streptosporangiales</taxon>
        <taxon>Streptosporangiaceae</taxon>
        <taxon>Planomonospora</taxon>
    </lineage>
</organism>
<sequence length="96" mass="10677">MTSPGRPVRFVYRPSGHPAGLRGVRLHDRDDYGIGPFVWQVGTACRRASIDKISLDEPGQRRGLGRRFITRALRDGPDCSQAAAGRPPRPRRSFPP</sequence>
<name>A0A171DIV7_9ACTN</name>
<keyword evidence="3" id="KW-1185">Reference proteome</keyword>
<evidence type="ECO:0000313" key="2">
    <source>
        <dbReference type="EMBL" id="GAT68808.1"/>
    </source>
</evidence>
<reference evidence="2 3" key="1">
    <citation type="journal article" date="2016" name="Genome Announc.">
        <title>Draft Genome Sequence of Planomonospora sphaerica JCM9374, a Rare Actinomycete.</title>
        <authorList>
            <person name="Dohra H."/>
            <person name="Suzuki T."/>
            <person name="Inoue Y."/>
            <person name="Kodani S."/>
        </authorList>
    </citation>
    <scope>NUCLEOTIDE SEQUENCE [LARGE SCALE GENOMIC DNA]</scope>
    <source>
        <strain evidence="2 3">JCM 9374</strain>
    </source>
</reference>
<protein>
    <submittedName>
        <fullName evidence="2">Uncharacterized protein</fullName>
    </submittedName>
</protein>
<feature type="region of interest" description="Disordered" evidence="1">
    <location>
        <begin position="75"/>
        <end position="96"/>
    </location>
</feature>
<gene>
    <name evidence="2" type="ORF">PS9374_04473</name>
</gene>
<dbReference type="STRING" id="161355.PS9374_04473"/>
<dbReference type="Proteomes" id="UP000077701">
    <property type="component" value="Unassembled WGS sequence"/>
</dbReference>
<comment type="caution">
    <text evidence="2">The sequence shown here is derived from an EMBL/GenBank/DDBJ whole genome shotgun (WGS) entry which is preliminary data.</text>
</comment>
<dbReference type="AlphaFoldDB" id="A0A171DIV7"/>
<dbReference type="RefSeq" id="WP_068899680.1">
    <property type="nucleotide sequence ID" value="NZ_BDCX01000011.1"/>
</dbReference>
<dbReference type="OrthoDB" id="4190925at2"/>
<evidence type="ECO:0000313" key="3">
    <source>
        <dbReference type="Proteomes" id="UP000077701"/>
    </source>
</evidence>
<accession>A0A171DIV7</accession>